<dbReference type="RefSeq" id="WP_270683016.1">
    <property type="nucleotide sequence ID" value="NZ_JAQFWQ010000001.1"/>
</dbReference>
<dbReference type="Gene3D" id="3.40.1490.10">
    <property type="entry name" value="Bit1"/>
    <property type="match status" value="1"/>
</dbReference>
<gene>
    <name evidence="1" type="ORF">O4J56_00490</name>
</gene>
<comment type="caution">
    <text evidence="1">The sequence shown here is derived from an EMBL/GenBank/DDBJ whole genome shotgun (WGS) entry which is preliminary data.</text>
</comment>
<dbReference type="Pfam" id="PF09391">
    <property type="entry name" value="DUF2000"/>
    <property type="match status" value="1"/>
</dbReference>
<evidence type="ECO:0000313" key="2">
    <source>
        <dbReference type="Proteomes" id="UP001527866"/>
    </source>
</evidence>
<name>A0ABT4TXF7_9ACTN</name>
<sequence>MPVESTAPERAVGFAPEEVDLALPTRSLRLKWVVVVDAALPPGRAANAVACVASATSPEVGGLLGTVAVDAEGSEHAALPWTGCTVLAADADTLRTVRAKAAAAATCFVADMPAAAQHTRVYAEYLDTVKGTAAEEMAYSAVSIVGPRNKVDKLVGRLPLMP</sequence>
<accession>A0ABT4TXF7</accession>
<dbReference type="InterPro" id="IPR023476">
    <property type="entry name" value="Pep_tRNA_hydro_II_dom_sf"/>
</dbReference>
<dbReference type="SUPFAM" id="SSF102462">
    <property type="entry name" value="Peptidyl-tRNA hydrolase II"/>
    <property type="match status" value="1"/>
</dbReference>
<keyword evidence="2" id="KW-1185">Reference proteome</keyword>
<dbReference type="EMBL" id="JAQFWQ010000001">
    <property type="protein sequence ID" value="MDA2809106.1"/>
    <property type="molecule type" value="Genomic_DNA"/>
</dbReference>
<dbReference type="InterPro" id="IPR018988">
    <property type="entry name" value="DUF2000"/>
</dbReference>
<organism evidence="1 2">
    <name type="scientific">Nocardiopsis endophytica</name>
    <dbReference type="NCBI Taxonomy" id="3018445"/>
    <lineage>
        <taxon>Bacteria</taxon>
        <taxon>Bacillati</taxon>
        <taxon>Actinomycetota</taxon>
        <taxon>Actinomycetes</taxon>
        <taxon>Streptosporangiales</taxon>
        <taxon>Nocardiopsidaceae</taxon>
        <taxon>Nocardiopsis</taxon>
    </lineage>
</organism>
<proteinExistence type="predicted"/>
<dbReference type="Proteomes" id="UP001527866">
    <property type="component" value="Unassembled WGS sequence"/>
</dbReference>
<reference evidence="1 2" key="1">
    <citation type="submission" date="2023-01" db="EMBL/GenBank/DDBJ databases">
        <title>Draft genome sequence of Nocardiopsis sp. RSe5-2 isolated from halophytes.</title>
        <authorList>
            <person name="Duangmal K."/>
            <person name="Chantavorakit T."/>
        </authorList>
    </citation>
    <scope>NUCLEOTIDE SEQUENCE [LARGE SCALE GENOMIC DNA]</scope>
    <source>
        <strain evidence="1 2">RSe5-2</strain>
    </source>
</reference>
<protein>
    <submittedName>
        <fullName evidence="1">DUF2000 domain-containing protein</fullName>
    </submittedName>
</protein>
<evidence type="ECO:0000313" key="1">
    <source>
        <dbReference type="EMBL" id="MDA2809106.1"/>
    </source>
</evidence>